<evidence type="ECO:0000256" key="4">
    <source>
        <dbReference type="ARBA" id="ARBA00004752"/>
    </source>
</evidence>
<evidence type="ECO:0000256" key="3">
    <source>
        <dbReference type="ARBA" id="ARBA00004496"/>
    </source>
</evidence>
<dbReference type="PROSITE" id="PS51387">
    <property type="entry name" value="FAD_PCMH"/>
    <property type="match status" value="1"/>
</dbReference>
<keyword evidence="8 16" id="KW-0274">FAD</keyword>
<comment type="catalytic activity">
    <reaction evidence="15 16">
        <text>UDP-N-acetyl-alpha-D-muramate + NADP(+) = UDP-N-acetyl-3-O-(1-carboxyvinyl)-alpha-D-glucosamine + NADPH + H(+)</text>
        <dbReference type="Rhea" id="RHEA:12248"/>
        <dbReference type="ChEBI" id="CHEBI:15378"/>
        <dbReference type="ChEBI" id="CHEBI:57783"/>
        <dbReference type="ChEBI" id="CHEBI:58349"/>
        <dbReference type="ChEBI" id="CHEBI:68483"/>
        <dbReference type="ChEBI" id="CHEBI:70757"/>
        <dbReference type="EC" id="1.3.1.98"/>
    </reaction>
</comment>
<evidence type="ECO:0000256" key="16">
    <source>
        <dbReference type="HAMAP-Rule" id="MF_00037"/>
    </source>
</evidence>
<dbReference type="SUPFAM" id="SSF56176">
    <property type="entry name" value="FAD-binding/transporter-associated domain-like"/>
    <property type="match status" value="1"/>
</dbReference>
<evidence type="ECO:0000256" key="11">
    <source>
        <dbReference type="ARBA" id="ARBA00022984"/>
    </source>
</evidence>
<dbReference type="InterPro" id="IPR016166">
    <property type="entry name" value="FAD-bd_PCMH"/>
</dbReference>
<evidence type="ECO:0000256" key="10">
    <source>
        <dbReference type="ARBA" id="ARBA00022960"/>
    </source>
</evidence>
<feature type="domain" description="FAD-binding PCMH-type" evidence="18">
    <location>
        <begin position="35"/>
        <end position="204"/>
    </location>
</feature>
<keyword evidence="13 16" id="KW-0131">Cell cycle</keyword>
<dbReference type="InterPro" id="IPR036635">
    <property type="entry name" value="MurB_C_sf"/>
</dbReference>
<dbReference type="AlphaFoldDB" id="A0A7C4Q2I9"/>
<dbReference type="EMBL" id="DSXR01000049">
    <property type="protein sequence ID" value="HGS86750.1"/>
    <property type="molecule type" value="Genomic_DNA"/>
</dbReference>
<evidence type="ECO:0000256" key="6">
    <source>
        <dbReference type="ARBA" id="ARBA00022618"/>
    </source>
</evidence>
<dbReference type="Pfam" id="PF02873">
    <property type="entry name" value="MurB_C"/>
    <property type="match status" value="1"/>
</dbReference>
<evidence type="ECO:0000256" key="8">
    <source>
        <dbReference type="ARBA" id="ARBA00022827"/>
    </source>
</evidence>
<feature type="active site" description="Proton donor" evidence="16">
    <location>
        <position position="232"/>
    </location>
</feature>
<dbReference type="GO" id="GO:0071949">
    <property type="term" value="F:FAD binding"/>
    <property type="evidence" value="ECO:0007669"/>
    <property type="project" value="InterPro"/>
</dbReference>
<dbReference type="GO" id="GO:0008762">
    <property type="term" value="F:UDP-N-acetylmuramate dehydrogenase activity"/>
    <property type="evidence" value="ECO:0007669"/>
    <property type="project" value="UniProtKB-UniRule"/>
</dbReference>
<dbReference type="InterPro" id="IPR016167">
    <property type="entry name" value="FAD-bd_PCMH_sub1"/>
</dbReference>
<evidence type="ECO:0000256" key="17">
    <source>
        <dbReference type="SAM" id="MobiDB-lite"/>
    </source>
</evidence>
<comment type="pathway">
    <text evidence="4 16">Cell wall biogenesis; peptidoglycan biosynthesis.</text>
</comment>
<dbReference type="Pfam" id="PF01565">
    <property type="entry name" value="FAD_binding_4"/>
    <property type="match status" value="1"/>
</dbReference>
<dbReference type="InterPro" id="IPR006094">
    <property type="entry name" value="Oxid_FAD_bind_N"/>
</dbReference>
<dbReference type="Gene3D" id="3.30.465.10">
    <property type="match status" value="1"/>
</dbReference>
<dbReference type="Gene3D" id="3.90.78.10">
    <property type="entry name" value="UDP-N-acetylenolpyruvoylglucosamine reductase, C-terminal domain"/>
    <property type="match status" value="1"/>
</dbReference>
<evidence type="ECO:0000256" key="13">
    <source>
        <dbReference type="ARBA" id="ARBA00023306"/>
    </source>
</evidence>
<feature type="active site" evidence="16">
    <location>
        <position position="181"/>
    </location>
</feature>
<keyword evidence="5 16" id="KW-0963">Cytoplasm</keyword>
<keyword evidence="11 16" id="KW-0573">Peptidoglycan synthesis</keyword>
<keyword evidence="6 16" id="KW-0132">Cell division</keyword>
<dbReference type="GO" id="GO:0008360">
    <property type="term" value="P:regulation of cell shape"/>
    <property type="evidence" value="ECO:0007669"/>
    <property type="project" value="UniProtKB-KW"/>
</dbReference>
<dbReference type="InterPro" id="IPR016169">
    <property type="entry name" value="FAD-bd_PCMH_sub2"/>
</dbReference>
<evidence type="ECO:0000256" key="1">
    <source>
        <dbReference type="ARBA" id="ARBA00001974"/>
    </source>
</evidence>
<evidence type="ECO:0000256" key="12">
    <source>
        <dbReference type="ARBA" id="ARBA00023002"/>
    </source>
</evidence>
<evidence type="ECO:0000256" key="15">
    <source>
        <dbReference type="ARBA" id="ARBA00048914"/>
    </source>
</evidence>
<dbReference type="PANTHER" id="PTHR21071">
    <property type="entry name" value="UDP-N-ACETYLENOLPYRUVOYLGLUCOSAMINE REDUCTASE"/>
    <property type="match status" value="1"/>
</dbReference>
<comment type="subcellular location">
    <subcellularLocation>
        <location evidence="3 16">Cytoplasm</location>
    </subcellularLocation>
</comment>
<reference evidence="19" key="1">
    <citation type="journal article" date="2020" name="mSystems">
        <title>Genome- and Community-Level Interaction Insights into Carbon Utilization and Element Cycling Functions of Hydrothermarchaeota in Hydrothermal Sediment.</title>
        <authorList>
            <person name="Zhou Z."/>
            <person name="Liu Y."/>
            <person name="Xu W."/>
            <person name="Pan J."/>
            <person name="Luo Z.H."/>
            <person name="Li M."/>
        </authorList>
    </citation>
    <scope>NUCLEOTIDE SEQUENCE [LARGE SCALE GENOMIC DNA]</scope>
    <source>
        <strain evidence="19">SpSt-556</strain>
    </source>
</reference>
<name>A0A7C4Q2I9_9CHLR</name>
<comment type="similarity">
    <text evidence="16">Belongs to the MurB family.</text>
</comment>
<comment type="cofactor">
    <cofactor evidence="1 16">
        <name>FAD</name>
        <dbReference type="ChEBI" id="CHEBI:57692"/>
    </cofactor>
</comment>
<evidence type="ECO:0000256" key="5">
    <source>
        <dbReference type="ARBA" id="ARBA00022490"/>
    </source>
</evidence>
<dbReference type="GO" id="GO:0071555">
    <property type="term" value="P:cell wall organization"/>
    <property type="evidence" value="ECO:0007669"/>
    <property type="project" value="UniProtKB-KW"/>
</dbReference>
<keyword evidence="12 16" id="KW-0560">Oxidoreductase</keyword>
<evidence type="ECO:0000256" key="2">
    <source>
        <dbReference type="ARBA" id="ARBA00003921"/>
    </source>
</evidence>
<keyword evidence="7 16" id="KW-0285">Flavoprotein</keyword>
<comment type="caution">
    <text evidence="19">The sequence shown here is derived from an EMBL/GenBank/DDBJ whole genome shotgun (WGS) entry which is preliminary data.</text>
</comment>
<dbReference type="GO" id="GO:0005829">
    <property type="term" value="C:cytosol"/>
    <property type="evidence" value="ECO:0007669"/>
    <property type="project" value="TreeGrafter"/>
</dbReference>
<dbReference type="NCBIfam" id="NF010480">
    <property type="entry name" value="PRK13905.1"/>
    <property type="match status" value="1"/>
</dbReference>
<evidence type="ECO:0000313" key="19">
    <source>
        <dbReference type="EMBL" id="HGS86750.1"/>
    </source>
</evidence>
<protein>
    <recommendedName>
        <fullName evidence="16">UDP-N-acetylenolpyruvoylglucosamine reductase</fullName>
        <ecNumber evidence="16">1.3.1.98</ecNumber>
    </recommendedName>
    <alternativeName>
        <fullName evidence="16">UDP-N-acetylmuramate dehydrogenase</fullName>
    </alternativeName>
</protein>
<dbReference type="Gene3D" id="3.30.43.10">
    <property type="entry name" value="Uridine Diphospho-n-acetylenolpyruvylglucosamine Reductase, domain 2"/>
    <property type="match status" value="1"/>
</dbReference>
<sequence length="320" mass="34791">MNSPVTPLPLKELREQFGQRLQENVRLANYTAARVGGPADALLVVNSADELEKCVKTLWEMKIPFLLLGGGANVLVSDRGFHGVVLLNRAHTIKIHAQNDPPTVWAESGANLGMIARQAALRGLSGLEWANSVPGTLGGAIYGNAGAFDGDMQKNLLMAEILHPQEGKQIWSVEKFGYEYRSSVLKRSGTQAVILSATLKLEKSTPEAVKEKMDEFSNRRKQTQPPGASLGSMFKNPPGDYAGRLIEAAGLKGMRIGGVQVSPVHANFFVNSEAATASDYRHLIEIVRNTVEEKFGVRLELEVELVGDWSDGETTLKGEQ</sequence>
<evidence type="ECO:0000256" key="9">
    <source>
        <dbReference type="ARBA" id="ARBA00022857"/>
    </source>
</evidence>
<dbReference type="InterPro" id="IPR036318">
    <property type="entry name" value="FAD-bd_PCMH-like_sf"/>
</dbReference>
<dbReference type="InterPro" id="IPR011601">
    <property type="entry name" value="MurB_C"/>
</dbReference>
<evidence type="ECO:0000256" key="14">
    <source>
        <dbReference type="ARBA" id="ARBA00023316"/>
    </source>
</evidence>
<organism evidence="19">
    <name type="scientific">Bellilinea caldifistulae</name>
    <dbReference type="NCBI Taxonomy" id="360411"/>
    <lineage>
        <taxon>Bacteria</taxon>
        <taxon>Bacillati</taxon>
        <taxon>Chloroflexota</taxon>
        <taxon>Anaerolineae</taxon>
        <taxon>Anaerolineales</taxon>
        <taxon>Anaerolineaceae</taxon>
        <taxon>Bellilinea</taxon>
    </lineage>
</organism>
<feature type="region of interest" description="Disordered" evidence="17">
    <location>
        <begin position="213"/>
        <end position="234"/>
    </location>
</feature>
<proteinExistence type="inferred from homology"/>
<evidence type="ECO:0000259" key="18">
    <source>
        <dbReference type="PROSITE" id="PS51387"/>
    </source>
</evidence>
<dbReference type="HAMAP" id="MF_00037">
    <property type="entry name" value="MurB"/>
    <property type="match status" value="1"/>
</dbReference>
<evidence type="ECO:0000256" key="7">
    <source>
        <dbReference type="ARBA" id="ARBA00022630"/>
    </source>
</evidence>
<dbReference type="SUPFAM" id="SSF56194">
    <property type="entry name" value="Uridine diphospho-N-Acetylenolpyruvylglucosamine reductase, MurB, C-terminal domain"/>
    <property type="match status" value="1"/>
</dbReference>
<gene>
    <name evidence="16 19" type="primary">murB</name>
    <name evidence="19" type="ORF">ENT17_03950</name>
</gene>
<keyword evidence="9 16" id="KW-0521">NADP</keyword>
<dbReference type="UniPathway" id="UPA00219"/>
<dbReference type="GO" id="GO:0051301">
    <property type="term" value="P:cell division"/>
    <property type="evidence" value="ECO:0007669"/>
    <property type="project" value="UniProtKB-KW"/>
</dbReference>
<dbReference type="NCBIfam" id="TIGR00179">
    <property type="entry name" value="murB"/>
    <property type="match status" value="1"/>
</dbReference>
<dbReference type="PANTHER" id="PTHR21071:SF4">
    <property type="entry name" value="UDP-N-ACETYLENOLPYRUVOYLGLUCOSAMINE REDUCTASE"/>
    <property type="match status" value="1"/>
</dbReference>
<keyword evidence="14 16" id="KW-0961">Cell wall biogenesis/degradation</keyword>
<comment type="function">
    <text evidence="2 16">Cell wall formation.</text>
</comment>
<accession>A0A7C4Q2I9</accession>
<dbReference type="GO" id="GO:0009252">
    <property type="term" value="P:peptidoglycan biosynthetic process"/>
    <property type="evidence" value="ECO:0007669"/>
    <property type="project" value="UniProtKB-UniRule"/>
</dbReference>
<keyword evidence="10 16" id="KW-0133">Cell shape</keyword>
<dbReference type="InterPro" id="IPR003170">
    <property type="entry name" value="MurB"/>
</dbReference>
<feature type="active site" evidence="16">
    <location>
        <position position="302"/>
    </location>
</feature>
<dbReference type="EC" id="1.3.1.98" evidence="16"/>